<dbReference type="EMBL" id="CP003899">
    <property type="protein sequence ID" value="AGC65115.1"/>
    <property type="molecule type" value="Genomic_DNA"/>
</dbReference>
<dbReference type="Proteomes" id="UP000011157">
    <property type="component" value="Chromosome"/>
</dbReference>
<reference evidence="1 2" key="1">
    <citation type="journal article" date="2013" name="J. Bacteriol.">
        <title>Complete Genome Sequence of the Frog Pathogen Mycobacterium ulcerans Ecovar Liflandii.</title>
        <authorList>
            <person name="Tobias N.J."/>
            <person name="Doig K.D."/>
            <person name="Medema M.H."/>
            <person name="Chen H."/>
            <person name="Haring V."/>
            <person name="Moore R."/>
            <person name="Seemann T."/>
            <person name="Stinear T.P."/>
        </authorList>
    </citation>
    <scope>NUCLEOTIDE SEQUENCE [LARGE SCALE GENOMIC DNA]</scope>
    <source>
        <strain evidence="1 2">128FXT</strain>
    </source>
</reference>
<gene>
    <name evidence="1" type="ordered locus">MULP_05743</name>
</gene>
<evidence type="ECO:0000313" key="1">
    <source>
        <dbReference type="EMBL" id="AGC65115.1"/>
    </source>
</evidence>
<accession>L7VEV6</accession>
<proteinExistence type="predicted"/>
<protein>
    <submittedName>
        <fullName evidence="1">Uncharacterized protein</fullName>
    </submittedName>
</protein>
<organism evidence="1 2">
    <name type="scientific">Mycobacterium liflandii (strain 128FXT)</name>
    <dbReference type="NCBI Taxonomy" id="459424"/>
    <lineage>
        <taxon>Bacteria</taxon>
        <taxon>Bacillati</taxon>
        <taxon>Actinomycetota</taxon>
        <taxon>Actinomycetes</taxon>
        <taxon>Mycobacteriales</taxon>
        <taxon>Mycobacteriaceae</taxon>
        <taxon>Mycobacterium</taxon>
        <taxon>Mycobacterium ulcerans group</taxon>
    </lineage>
</organism>
<dbReference type="PATRIC" id="fig|459424.11.peg.5901"/>
<sequence>MGAVGLPETIRQAKRWDQTKQAYLNEGLCHRCAAHAAWGHQNNAGGWTKLPAPCVGCAPRVRDFPVPTTSPLWRKFDRPQDLIRSLPALYETRLNSVEDREMAVSDQESVA</sequence>
<name>L7VEV6_MYCL1</name>
<dbReference type="AlphaFoldDB" id="L7VEV6"/>
<dbReference type="KEGG" id="mli:MULP_05743"/>
<evidence type="ECO:0000313" key="2">
    <source>
        <dbReference type="Proteomes" id="UP000011157"/>
    </source>
</evidence>
<dbReference type="HOGENOM" id="CLU_2155559_0_0_11"/>
<keyword evidence="2" id="KW-1185">Reference proteome</keyword>